<proteinExistence type="predicted"/>
<feature type="transmembrane region" description="Helical" evidence="7">
    <location>
        <begin position="217"/>
        <end position="243"/>
    </location>
</feature>
<evidence type="ECO:0000256" key="3">
    <source>
        <dbReference type="ARBA" id="ARBA00022475"/>
    </source>
</evidence>
<name>A0A813I009_POLGL</name>
<feature type="transmembrane region" description="Helical" evidence="7">
    <location>
        <begin position="509"/>
        <end position="530"/>
    </location>
</feature>
<feature type="transmembrane region" description="Helical" evidence="7">
    <location>
        <begin position="402"/>
        <end position="425"/>
    </location>
</feature>
<evidence type="ECO:0000313" key="8">
    <source>
        <dbReference type="EMBL" id="CAE8643079.1"/>
    </source>
</evidence>
<evidence type="ECO:0000256" key="5">
    <source>
        <dbReference type="ARBA" id="ARBA00022989"/>
    </source>
</evidence>
<gene>
    <name evidence="8" type="ORF">PGLA1383_LOCUS57448</name>
</gene>
<sequence>MAEVDTDLVSAGEAEYERGYGSGPFGMREVRLGKGFTFNPVVSFFAAAVLWIFVIKVSVDREQSMKDFKEAQSWVTSTFTWFYIGSQQYWVFYVVPLVYHYGHVKLGKDDEQPEYSDGSYFSMVFCAGVAIGLIFYGASEPLWHMLSSGGSNRYNNNGYFNDNEMAQAAINVTIFHWGVQAWVVYAITAVSMGFLSYRKGLPLTFRTTLAPLFGKAIWGWFGDLLDILTIVTIVAGLCTSLGLGAKQIVGGMQRLSWLKSDLTEQDLTDSTSWCIAIITCFATLSVISGLNYGIKTLSQTAFLLGNFLLLTVVFLDGPWYLLNVMVQSLGYHIQHFIEIGFYTDAFAQLAKGEGAPNDGSGADPAWMDWWTIFYWGWWISWAPFVGTFMARISRGRTIRNVILYTLSVPFCYSLIWFGTFGGAAIRMHRRATFLSDIGLQLHQDADYYLHTSSDFRPAGAGKCYSVPESLNHASYAAAGAYVTNTKLSPVCAFSWKDDSGYWFDLMGQYHGMGTFLCFVSIITTVLYFVTSSDSGSLVVDLIASNGREAHVVQRVFWAITEGAVAIALLRAGGQESLKALQSISICAGLPFTVVIMLMCTALWRALKIDQKQMPARDQRVDWALPLYGGIFDILEFVLTLGKCGLPKCSAVRDFCLGLFAPPLLLWKSMRGLAALQTAQLPKGTAGISQPSTVLQDGFMAAACSLTYSAWIILHIITGAKVEGASGLWGIAWTAFVGFAVLVASVRHVVRAHFKIEGSGCEDFFAALLFWPQTLAQMVQQVENSQDPSMKSVTSGEDQLRQVAKREEQVDVAGVLGRE</sequence>
<dbReference type="OMA" id="NENDMAI"/>
<evidence type="ECO:0000256" key="1">
    <source>
        <dbReference type="ARBA" id="ARBA00004651"/>
    </source>
</evidence>
<feature type="transmembrane region" description="Helical" evidence="7">
    <location>
        <begin position="174"/>
        <end position="197"/>
    </location>
</feature>
<dbReference type="GO" id="GO:0022857">
    <property type="term" value="F:transmembrane transporter activity"/>
    <property type="evidence" value="ECO:0007669"/>
    <property type="project" value="InterPro"/>
</dbReference>
<comment type="caution">
    <text evidence="8">The sequence shown here is derived from an EMBL/GenBank/DDBJ whole genome shotgun (WGS) entry which is preliminary data.</text>
</comment>
<keyword evidence="2" id="KW-0813">Transport</keyword>
<feature type="transmembrane region" description="Helical" evidence="7">
    <location>
        <begin position="301"/>
        <end position="321"/>
    </location>
</feature>
<feature type="transmembrane region" description="Helical" evidence="7">
    <location>
        <begin position="372"/>
        <end position="390"/>
    </location>
</feature>
<feature type="transmembrane region" description="Helical" evidence="7">
    <location>
        <begin position="120"/>
        <end position="138"/>
    </location>
</feature>
<dbReference type="PANTHER" id="PTHR30047">
    <property type="entry name" value="HIGH-AFFINITY CHOLINE TRANSPORT PROTEIN-RELATED"/>
    <property type="match status" value="1"/>
</dbReference>
<keyword evidence="9" id="KW-1185">Reference proteome</keyword>
<evidence type="ECO:0000313" key="9">
    <source>
        <dbReference type="Proteomes" id="UP000654075"/>
    </source>
</evidence>
<evidence type="ECO:0000256" key="7">
    <source>
        <dbReference type="SAM" id="Phobius"/>
    </source>
</evidence>
<feature type="transmembrane region" description="Helical" evidence="7">
    <location>
        <begin position="79"/>
        <end position="99"/>
    </location>
</feature>
<evidence type="ECO:0000256" key="6">
    <source>
        <dbReference type="ARBA" id="ARBA00023136"/>
    </source>
</evidence>
<keyword evidence="4 7" id="KW-0812">Transmembrane</keyword>
<keyword evidence="3" id="KW-1003">Cell membrane</keyword>
<feature type="transmembrane region" description="Helical" evidence="7">
    <location>
        <begin position="36"/>
        <end position="59"/>
    </location>
</feature>
<protein>
    <submittedName>
        <fullName evidence="8">Uncharacterized protein</fullName>
    </submittedName>
</protein>
<dbReference type="GO" id="GO:0005886">
    <property type="term" value="C:plasma membrane"/>
    <property type="evidence" value="ECO:0007669"/>
    <property type="project" value="UniProtKB-SubCell"/>
</dbReference>
<feature type="transmembrane region" description="Helical" evidence="7">
    <location>
        <begin position="270"/>
        <end position="294"/>
    </location>
</feature>
<feature type="transmembrane region" description="Helical" evidence="7">
    <location>
        <begin position="551"/>
        <end position="573"/>
    </location>
</feature>
<accession>A0A813I009</accession>
<feature type="transmembrane region" description="Helical" evidence="7">
    <location>
        <begin position="725"/>
        <end position="745"/>
    </location>
</feature>
<dbReference type="Pfam" id="PF02028">
    <property type="entry name" value="BCCT"/>
    <property type="match status" value="2"/>
</dbReference>
<organism evidence="8 9">
    <name type="scientific">Polarella glacialis</name>
    <name type="common">Dinoflagellate</name>
    <dbReference type="NCBI Taxonomy" id="89957"/>
    <lineage>
        <taxon>Eukaryota</taxon>
        <taxon>Sar</taxon>
        <taxon>Alveolata</taxon>
        <taxon>Dinophyceae</taxon>
        <taxon>Suessiales</taxon>
        <taxon>Suessiaceae</taxon>
        <taxon>Polarella</taxon>
    </lineage>
</organism>
<comment type="subcellular location">
    <subcellularLocation>
        <location evidence="1">Cell membrane</location>
        <topology evidence="1">Multi-pass membrane protein</topology>
    </subcellularLocation>
</comment>
<dbReference type="AlphaFoldDB" id="A0A813I009"/>
<dbReference type="Proteomes" id="UP000654075">
    <property type="component" value="Unassembled WGS sequence"/>
</dbReference>
<feature type="transmembrane region" description="Helical" evidence="7">
    <location>
        <begin position="698"/>
        <end position="719"/>
    </location>
</feature>
<dbReference type="EMBL" id="CAJNNV010033260">
    <property type="protein sequence ID" value="CAE8643079.1"/>
    <property type="molecule type" value="Genomic_DNA"/>
</dbReference>
<keyword evidence="5 7" id="KW-1133">Transmembrane helix</keyword>
<evidence type="ECO:0000256" key="4">
    <source>
        <dbReference type="ARBA" id="ARBA00022692"/>
    </source>
</evidence>
<dbReference type="InterPro" id="IPR000060">
    <property type="entry name" value="BCCT_transptr"/>
</dbReference>
<dbReference type="OrthoDB" id="419020at2759"/>
<dbReference type="PANTHER" id="PTHR30047:SF7">
    <property type="entry name" value="HIGH-AFFINITY CHOLINE TRANSPORT PROTEIN"/>
    <property type="match status" value="1"/>
</dbReference>
<feature type="transmembrane region" description="Helical" evidence="7">
    <location>
        <begin position="579"/>
        <end position="603"/>
    </location>
</feature>
<keyword evidence="6 7" id="KW-0472">Membrane</keyword>
<reference evidence="8" key="1">
    <citation type="submission" date="2021-02" db="EMBL/GenBank/DDBJ databases">
        <authorList>
            <person name="Dougan E. K."/>
            <person name="Rhodes N."/>
            <person name="Thang M."/>
            <person name="Chan C."/>
        </authorList>
    </citation>
    <scope>NUCLEOTIDE SEQUENCE</scope>
</reference>
<evidence type="ECO:0000256" key="2">
    <source>
        <dbReference type="ARBA" id="ARBA00022448"/>
    </source>
</evidence>